<dbReference type="SUPFAM" id="SSF53187">
    <property type="entry name" value="Zn-dependent exopeptidases"/>
    <property type="match status" value="1"/>
</dbReference>
<evidence type="ECO:0000259" key="4">
    <source>
        <dbReference type="Pfam" id="PF07687"/>
    </source>
</evidence>
<dbReference type="InterPro" id="IPR011650">
    <property type="entry name" value="Peptidase_M20_dimer"/>
</dbReference>
<evidence type="ECO:0000313" key="6">
    <source>
        <dbReference type="Proteomes" id="UP000245283"/>
    </source>
</evidence>
<organism evidence="5 6">
    <name type="scientific">Ancrocorticia populi</name>
    <dbReference type="NCBI Taxonomy" id="2175228"/>
    <lineage>
        <taxon>Bacteria</taxon>
        <taxon>Bacillati</taxon>
        <taxon>Actinomycetota</taxon>
        <taxon>Actinomycetes</taxon>
        <taxon>Actinomycetales</taxon>
        <taxon>Actinomycetaceae</taxon>
        <taxon>Ancrocorticia</taxon>
    </lineage>
</organism>
<dbReference type="Pfam" id="PF01546">
    <property type="entry name" value="Peptidase_M20"/>
    <property type="match status" value="1"/>
</dbReference>
<feature type="domain" description="Peptidase M20 dimerisation" evidence="4">
    <location>
        <begin position="205"/>
        <end position="346"/>
    </location>
</feature>
<proteinExistence type="predicted"/>
<dbReference type="InterPro" id="IPR051458">
    <property type="entry name" value="Cyt/Met_Dipeptidase"/>
</dbReference>
<dbReference type="NCBIfam" id="NF005914">
    <property type="entry name" value="PRK07907.1"/>
    <property type="match status" value="1"/>
</dbReference>
<dbReference type="GO" id="GO:0006508">
    <property type="term" value="P:proteolysis"/>
    <property type="evidence" value="ECO:0007669"/>
    <property type="project" value="UniProtKB-KW"/>
</dbReference>
<keyword evidence="6" id="KW-1185">Reference proteome</keyword>
<keyword evidence="3" id="KW-0378">Hydrolase</keyword>
<dbReference type="PANTHER" id="PTHR43270:SF12">
    <property type="entry name" value="SUCCINYL-DIAMINOPIMELATE DESUCCINYLASE"/>
    <property type="match status" value="1"/>
</dbReference>
<accession>A0A2V1K4Q0</accession>
<dbReference type="Pfam" id="PF07687">
    <property type="entry name" value="M20_dimer"/>
    <property type="match status" value="1"/>
</dbReference>
<dbReference type="GO" id="GO:0008233">
    <property type="term" value="F:peptidase activity"/>
    <property type="evidence" value="ECO:0007669"/>
    <property type="project" value="UniProtKB-KW"/>
</dbReference>
<sequence>MTTFEEIASTVDAQLPAHRAQLEDLVRIPSVSADSFDQSQVRKSAEAVASLARDRGLDVEVIQLHTESGKVGRPAVLAHRSAQDGKPTVLLYAHHDVQPEGDPAGWDSEPFEPIERDGRLYGRGSADDKAGIMVHMAALAALGESTGVGVTLFIEGEEEVGSPTFHDFLETYQDRLKADVIVVADSNNWKVGTPSLTTSLRGVTSMSVRLDVLDHALHSGMYGGPVLDAVTLMARLIATLHNDDGSVAVEGLTAYDDADAEYLEEDMRVDAGVLEGVELAGNGSIASRLWTKPAISVIGMDVTSVAKSSNTLTPSCTAQISMRVAPGQNPREAADALAAHLESNAPFGAHVSVDIKEAGPAFKAGGDTPATIAARWALEEAWGSESVDIGVGGSIPFISDLNQVFPDAEILVTGVEDPDTRAHSQNESLHLADWRNAIVAEAALIARLGNEL</sequence>
<dbReference type="GO" id="GO:0046872">
    <property type="term" value="F:metal ion binding"/>
    <property type="evidence" value="ECO:0007669"/>
    <property type="project" value="UniProtKB-KW"/>
</dbReference>
<dbReference type="Gene3D" id="3.30.70.360">
    <property type="match status" value="1"/>
</dbReference>
<dbReference type="OrthoDB" id="9761532at2"/>
<gene>
    <name evidence="5" type="ORF">DD236_10855</name>
</gene>
<name>A0A2V1K4Q0_9ACTO</name>
<evidence type="ECO:0000256" key="2">
    <source>
        <dbReference type="ARBA" id="ARBA00022723"/>
    </source>
</evidence>
<comment type="caution">
    <text evidence="5">The sequence shown here is derived from an EMBL/GenBank/DDBJ whole genome shotgun (WGS) entry which is preliminary data.</text>
</comment>
<dbReference type="EMBL" id="QETB01000006">
    <property type="protein sequence ID" value="PWF24527.1"/>
    <property type="molecule type" value="Genomic_DNA"/>
</dbReference>
<dbReference type="RefSeq" id="WP_109094423.1">
    <property type="nucleotide sequence ID" value="NZ_JBQDCU010000055.1"/>
</dbReference>
<dbReference type="Gene3D" id="3.40.630.10">
    <property type="entry name" value="Zn peptidases"/>
    <property type="match status" value="1"/>
</dbReference>
<keyword evidence="1" id="KW-0645">Protease</keyword>
<evidence type="ECO:0000313" key="5">
    <source>
        <dbReference type="EMBL" id="PWF24527.1"/>
    </source>
</evidence>
<dbReference type="AlphaFoldDB" id="A0A2V1K4Q0"/>
<dbReference type="Proteomes" id="UP000245283">
    <property type="component" value="Unassembled WGS sequence"/>
</dbReference>
<evidence type="ECO:0000256" key="3">
    <source>
        <dbReference type="ARBA" id="ARBA00022801"/>
    </source>
</evidence>
<protein>
    <submittedName>
        <fullName evidence="5">Dipeptidase</fullName>
    </submittedName>
</protein>
<evidence type="ECO:0000256" key="1">
    <source>
        <dbReference type="ARBA" id="ARBA00022670"/>
    </source>
</evidence>
<dbReference type="PANTHER" id="PTHR43270">
    <property type="entry name" value="BETA-ALA-HIS DIPEPTIDASE"/>
    <property type="match status" value="1"/>
</dbReference>
<reference evidence="6" key="1">
    <citation type="submission" date="2018-05" db="EMBL/GenBank/DDBJ databases">
        <authorList>
            <person name="Li Y."/>
        </authorList>
    </citation>
    <scope>NUCLEOTIDE SEQUENCE [LARGE SCALE GENOMIC DNA]</scope>
    <source>
        <strain evidence="6">sk1b4</strain>
    </source>
</reference>
<keyword evidence="2" id="KW-0479">Metal-binding</keyword>
<dbReference type="InterPro" id="IPR002933">
    <property type="entry name" value="Peptidase_M20"/>
</dbReference>